<dbReference type="Proteomes" id="UP000649829">
    <property type="component" value="Unassembled WGS sequence"/>
</dbReference>
<name>A0A917WCT1_9RHOB</name>
<comment type="caution">
    <text evidence="2">The sequence shown here is derived from an EMBL/GenBank/DDBJ whole genome shotgun (WGS) entry which is preliminary data.</text>
</comment>
<evidence type="ECO:0000313" key="3">
    <source>
        <dbReference type="Proteomes" id="UP000649829"/>
    </source>
</evidence>
<dbReference type="RefSeq" id="WP_051630320.1">
    <property type="nucleotide sequence ID" value="NZ_BMLF01000001.1"/>
</dbReference>
<sequence length="138" mass="14834">MFGVVLWSDCATQKAVIWCEDHGELAYFDAVEHPGAVDLALEPGDLVRFELCQAGRMRLVRNPCLVAEQQFPTLASDLKGRAPAGNRAARAAGTPAAPLTVKARDGKTTPASAVIIPFVSGQRRRARALPPTDQRLTV</sequence>
<evidence type="ECO:0000313" key="2">
    <source>
        <dbReference type="EMBL" id="GGL90604.1"/>
    </source>
</evidence>
<proteinExistence type="predicted"/>
<reference evidence="2" key="1">
    <citation type="journal article" date="2014" name="Int. J. Syst. Evol. Microbiol.">
        <title>Complete genome sequence of Corynebacterium casei LMG S-19264T (=DSM 44701T), isolated from a smear-ripened cheese.</title>
        <authorList>
            <consortium name="US DOE Joint Genome Institute (JGI-PGF)"/>
            <person name="Walter F."/>
            <person name="Albersmeier A."/>
            <person name="Kalinowski J."/>
            <person name="Ruckert C."/>
        </authorList>
    </citation>
    <scope>NUCLEOTIDE SEQUENCE</scope>
    <source>
        <strain evidence="2">CGMCC 1.6293</strain>
    </source>
</reference>
<dbReference type="EMBL" id="BMLF01000001">
    <property type="protein sequence ID" value="GGL90604.1"/>
    <property type="molecule type" value="Genomic_DNA"/>
</dbReference>
<keyword evidence="3" id="KW-1185">Reference proteome</keyword>
<protein>
    <submittedName>
        <fullName evidence="2">Uncharacterized protein</fullName>
    </submittedName>
</protein>
<reference evidence="2" key="2">
    <citation type="submission" date="2020-09" db="EMBL/GenBank/DDBJ databases">
        <authorList>
            <person name="Sun Q."/>
            <person name="Zhou Y."/>
        </authorList>
    </citation>
    <scope>NUCLEOTIDE SEQUENCE</scope>
    <source>
        <strain evidence="2">CGMCC 1.6293</strain>
    </source>
</reference>
<accession>A0A917WCT1</accession>
<dbReference type="AlphaFoldDB" id="A0A917WCT1"/>
<organism evidence="2 3">
    <name type="scientific">Pseudooceanicola nanhaiensis</name>
    <dbReference type="NCBI Taxonomy" id="375761"/>
    <lineage>
        <taxon>Bacteria</taxon>
        <taxon>Pseudomonadati</taxon>
        <taxon>Pseudomonadota</taxon>
        <taxon>Alphaproteobacteria</taxon>
        <taxon>Rhodobacterales</taxon>
        <taxon>Paracoccaceae</taxon>
        <taxon>Pseudooceanicola</taxon>
    </lineage>
</organism>
<feature type="compositionally biased region" description="Low complexity" evidence="1">
    <location>
        <begin position="82"/>
        <end position="98"/>
    </location>
</feature>
<gene>
    <name evidence="2" type="ORF">GCM10011534_10970</name>
</gene>
<feature type="region of interest" description="Disordered" evidence="1">
    <location>
        <begin position="82"/>
        <end position="104"/>
    </location>
</feature>
<evidence type="ECO:0000256" key="1">
    <source>
        <dbReference type="SAM" id="MobiDB-lite"/>
    </source>
</evidence>